<reference evidence="4 5" key="1">
    <citation type="submission" date="2016-10" db="EMBL/GenBank/DDBJ databases">
        <authorList>
            <person name="de Groot N.N."/>
        </authorList>
    </citation>
    <scope>NUCLEOTIDE SEQUENCE [LARGE SCALE GENOMIC DNA]</scope>
    <source>
        <strain evidence="4 5">CGMCC 1.5070</strain>
    </source>
</reference>
<dbReference type="InterPro" id="IPR050624">
    <property type="entry name" value="HTH-type_Tx_Regulator"/>
</dbReference>
<dbReference type="Gene3D" id="1.10.357.10">
    <property type="entry name" value="Tetracycline Repressor, domain 2"/>
    <property type="match status" value="1"/>
</dbReference>
<gene>
    <name evidence="4" type="ORF">SAMN05216180_2167</name>
</gene>
<dbReference type="SUPFAM" id="SSF46689">
    <property type="entry name" value="Homeodomain-like"/>
    <property type="match status" value="1"/>
</dbReference>
<dbReference type="PANTHER" id="PTHR43479:SF11">
    <property type="entry name" value="ACREF_ENVCD OPERON REPRESSOR-RELATED"/>
    <property type="match status" value="1"/>
</dbReference>
<proteinExistence type="predicted"/>
<keyword evidence="1 2" id="KW-0238">DNA-binding</keyword>
<dbReference type="OrthoDB" id="9812993at2"/>
<dbReference type="RefSeq" id="WP_092754902.1">
    <property type="nucleotide sequence ID" value="NZ_FOCG01000002.1"/>
</dbReference>
<protein>
    <submittedName>
        <fullName evidence="4">Transcriptional regulator, TetR family</fullName>
    </submittedName>
</protein>
<dbReference type="AlphaFoldDB" id="A0A1H8CJ65"/>
<organism evidence="4 5">
    <name type="scientific">Hydrogenoanaerobacterium saccharovorans</name>
    <dbReference type="NCBI Taxonomy" id="474960"/>
    <lineage>
        <taxon>Bacteria</taxon>
        <taxon>Bacillati</taxon>
        <taxon>Bacillota</taxon>
        <taxon>Clostridia</taxon>
        <taxon>Eubacteriales</taxon>
        <taxon>Oscillospiraceae</taxon>
        <taxon>Hydrogenoanaerobacterium</taxon>
    </lineage>
</organism>
<keyword evidence="5" id="KW-1185">Reference proteome</keyword>
<dbReference type="InterPro" id="IPR001647">
    <property type="entry name" value="HTH_TetR"/>
</dbReference>
<dbReference type="Pfam" id="PF00440">
    <property type="entry name" value="TetR_N"/>
    <property type="match status" value="1"/>
</dbReference>
<accession>A0A1H8CJ65</accession>
<dbReference type="STRING" id="474960.SAMN05216180_2167"/>
<dbReference type="EMBL" id="FOCG01000002">
    <property type="protein sequence ID" value="SEM95085.1"/>
    <property type="molecule type" value="Genomic_DNA"/>
</dbReference>
<dbReference type="GO" id="GO:0003677">
    <property type="term" value="F:DNA binding"/>
    <property type="evidence" value="ECO:0007669"/>
    <property type="project" value="UniProtKB-UniRule"/>
</dbReference>
<dbReference type="PANTHER" id="PTHR43479">
    <property type="entry name" value="ACREF/ENVCD OPERON REPRESSOR-RELATED"/>
    <property type="match status" value="1"/>
</dbReference>
<dbReference type="PROSITE" id="PS50977">
    <property type="entry name" value="HTH_TETR_2"/>
    <property type="match status" value="1"/>
</dbReference>
<evidence type="ECO:0000256" key="2">
    <source>
        <dbReference type="PROSITE-ProRule" id="PRU00335"/>
    </source>
</evidence>
<evidence type="ECO:0000256" key="1">
    <source>
        <dbReference type="ARBA" id="ARBA00023125"/>
    </source>
</evidence>
<dbReference type="InterPro" id="IPR009057">
    <property type="entry name" value="Homeodomain-like_sf"/>
</dbReference>
<dbReference type="PRINTS" id="PR00455">
    <property type="entry name" value="HTHTETR"/>
</dbReference>
<name>A0A1H8CJ65_9FIRM</name>
<feature type="DNA-binding region" description="H-T-H motif" evidence="2">
    <location>
        <begin position="28"/>
        <end position="47"/>
    </location>
</feature>
<dbReference type="Proteomes" id="UP000199158">
    <property type="component" value="Unassembled WGS sequence"/>
</dbReference>
<evidence type="ECO:0000313" key="4">
    <source>
        <dbReference type="EMBL" id="SEM95085.1"/>
    </source>
</evidence>
<evidence type="ECO:0000313" key="5">
    <source>
        <dbReference type="Proteomes" id="UP000199158"/>
    </source>
</evidence>
<evidence type="ECO:0000259" key="3">
    <source>
        <dbReference type="PROSITE" id="PS50977"/>
    </source>
</evidence>
<sequence length="185" mass="20885">MNKTLTSREAILSVGKEVVSQSGIQALNMRDVALKCGVSVGSIYNYFPSKSDLVLATVESVWREIMHDSKGCCSQSGFVQSVLSLFESVQKGCKKYPSFFSLHSMSFANVDKSKAREVMKQYFSHIKRALLEALEKDQAVRKNTFSDNFTKTEFVDFVFSNILTLLMREEASCNCLLEVIKRTIY</sequence>
<feature type="domain" description="HTH tetR-type" evidence="3">
    <location>
        <begin position="5"/>
        <end position="65"/>
    </location>
</feature>